<dbReference type="GO" id="GO:0016740">
    <property type="term" value="F:transferase activity"/>
    <property type="evidence" value="ECO:0007669"/>
    <property type="project" value="UniProtKB-KW"/>
</dbReference>
<dbReference type="OrthoDB" id="3180470at2"/>
<dbReference type="RefSeq" id="WP_089338116.1">
    <property type="nucleotide sequence ID" value="NZ_FZNO01000024.1"/>
</dbReference>
<name>A0A238Z1J7_9ACTN</name>
<evidence type="ECO:0000313" key="3">
    <source>
        <dbReference type="Proteomes" id="UP000198403"/>
    </source>
</evidence>
<gene>
    <name evidence="2" type="ORF">SAMN06272737_12436</name>
</gene>
<sequence>MTAANVPPTEAGTWCAEWEMSGDRALRAVRPRTAQATARVLVRLHGEPLGYLVVPLDGADPDPGDLARTAHRQFADRITAHLVAEGLAGDGNGPYPAAQPSCPNRTAAEELVTVVVCTRDRAATLAGCLDRLRQLTYPHLEIVIVDNAPSDDSTRQVVEAVADQRFRYVVEPRPGLSRARNRGLAEARGTWLAYTDDDVAVDPDWVQGLVRGFGRRADVGCVTGLVATAGIDGAAEEYFDARAASWSTRCEPALFDRRGQVTPAVDGSQDTAGTQDALHPYSPGIFGTGANLAFDRAFLVELGGFDEALGAGTRTRGGEDLDVFVRVLRAGRTIAYEPAALVWHHHRADRAALLAQMFGYGTGLSAFITKCLLQPGTRREVLGRIPLGLRRMAGIRAQTGERLADAAAPRGALLREFLGFGAGPALYLRSRRDLRAHARGGR</sequence>
<dbReference type="Gene3D" id="3.90.550.10">
    <property type="entry name" value="Spore Coat Polysaccharide Biosynthesis Protein SpsA, Chain A"/>
    <property type="match status" value="1"/>
</dbReference>
<dbReference type="AlphaFoldDB" id="A0A238Z1J7"/>
<dbReference type="InterPro" id="IPR050834">
    <property type="entry name" value="Glycosyltransf_2"/>
</dbReference>
<accession>A0A238Z1J7</accession>
<keyword evidence="3" id="KW-1185">Reference proteome</keyword>
<organism evidence="2 3">
    <name type="scientific">Blastococcus mobilis</name>
    <dbReference type="NCBI Taxonomy" id="1938746"/>
    <lineage>
        <taxon>Bacteria</taxon>
        <taxon>Bacillati</taxon>
        <taxon>Actinomycetota</taxon>
        <taxon>Actinomycetes</taxon>
        <taxon>Geodermatophilales</taxon>
        <taxon>Geodermatophilaceae</taxon>
        <taxon>Blastococcus</taxon>
    </lineage>
</organism>
<dbReference type="InterPro" id="IPR001173">
    <property type="entry name" value="Glyco_trans_2-like"/>
</dbReference>
<keyword evidence="2" id="KW-0808">Transferase</keyword>
<evidence type="ECO:0000259" key="1">
    <source>
        <dbReference type="Pfam" id="PF00535"/>
    </source>
</evidence>
<dbReference type="PANTHER" id="PTHR43685">
    <property type="entry name" value="GLYCOSYLTRANSFERASE"/>
    <property type="match status" value="1"/>
</dbReference>
<dbReference type="Pfam" id="PF00535">
    <property type="entry name" value="Glycos_transf_2"/>
    <property type="match status" value="1"/>
</dbReference>
<protein>
    <submittedName>
        <fullName evidence="2">Glycosyltransferase, GT2 family</fullName>
    </submittedName>
</protein>
<proteinExistence type="predicted"/>
<dbReference type="Proteomes" id="UP000198403">
    <property type="component" value="Unassembled WGS sequence"/>
</dbReference>
<reference evidence="2 3" key="1">
    <citation type="submission" date="2017-06" db="EMBL/GenBank/DDBJ databases">
        <authorList>
            <person name="Kim H.J."/>
            <person name="Triplett B.A."/>
        </authorList>
    </citation>
    <scope>NUCLEOTIDE SEQUENCE [LARGE SCALE GENOMIC DNA]</scope>
    <source>
        <strain evidence="2 3">DSM 44272</strain>
    </source>
</reference>
<evidence type="ECO:0000313" key="2">
    <source>
        <dbReference type="EMBL" id="SNR77247.1"/>
    </source>
</evidence>
<feature type="domain" description="Glycosyltransferase 2-like" evidence="1">
    <location>
        <begin position="113"/>
        <end position="224"/>
    </location>
</feature>
<dbReference type="SUPFAM" id="SSF53448">
    <property type="entry name" value="Nucleotide-diphospho-sugar transferases"/>
    <property type="match status" value="1"/>
</dbReference>
<dbReference type="EMBL" id="FZNO01000024">
    <property type="protein sequence ID" value="SNR77247.1"/>
    <property type="molecule type" value="Genomic_DNA"/>
</dbReference>
<dbReference type="PANTHER" id="PTHR43685:SF2">
    <property type="entry name" value="GLYCOSYLTRANSFERASE 2-LIKE DOMAIN-CONTAINING PROTEIN"/>
    <property type="match status" value="1"/>
</dbReference>
<dbReference type="InterPro" id="IPR029044">
    <property type="entry name" value="Nucleotide-diphossugar_trans"/>
</dbReference>